<dbReference type="CDD" id="cd03215">
    <property type="entry name" value="ABC_Carb_Monos_II"/>
    <property type="match status" value="1"/>
</dbReference>
<dbReference type="SUPFAM" id="SSF52540">
    <property type="entry name" value="P-loop containing nucleoside triphosphate hydrolases"/>
    <property type="match status" value="2"/>
</dbReference>
<dbReference type="PANTHER" id="PTHR43790:SF9">
    <property type="entry name" value="GALACTOFURANOSE TRANSPORTER ATP-BINDING PROTEIN YTFR"/>
    <property type="match status" value="1"/>
</dbReference>
<sequence>MTPNASSLDPPLLQRSVPASATPLVAAKRVSIAFNGSPALTDVDFDIMPGEVHALAGENGAGKSSLMKILGGLYLPDTGSIDVAGVPVDFRTTADANEAGIAIIHQELNLVDSLSVVDNLFLGQEITTRFGFPDHRAMRAKAIEVLAQLQFRPSPEALVGALRIGEKQLIEIAKALLADARVLIMDEPTSALSDTEAHALAGLVRALRERGMGIVLISHRLHEVFELADRVTVLRDGRHIATLPMSRVESAEQLVSMMIGKNFVAPHRESGEVRAAADTMIAVRDLTLHGEHRPVVDCVSFEVRRGEVFGLSGLLGAGKTEILEALYGVSPYRVEGAIEIGSERRAFKTPADAVEAGVAFVTEDRKKDGLIVDQSVEANLVLPSLAQVEGFPFYRPRVIARRVAAQAKASNVKYGGASQPVATLSGGNQQKLIIGKWLMTQPAILLLDEPTRGVDVAAKAEIYSQILQAARSGLTVVVASSEIDELMLMCDRILVLCEGRGRGVLEREAFSADELIKLASP</sequence>
<dbReference type="SMART" id="SM00382">
    <property type="entry name" value="AAA"/>
    <property type="match status" value="2"/>
</dbReference>
<accession>A0A7W8L1T7</accession>
<reference evidence="12 13" key="1">
    <citation type="submission" date="2020-08" db="EMBL/GenBank/DDBJ databases">
        <title>Genomic Encyclopedia of Type Strains, Phase IV (KMG-V): Genome sequencing to study the core and pangenomes of soil and plant-associated prokaryotes.</title>
        <authorList>
            <person name="Whitman W."/>
        </authorList>
    </citation>
    <scope>NUCLEOTIDE SEQUENCE [LARGE SCALE GENOMIC DNA]</scope>
    <source>
        <strain evidence="12 13">JPY162</strain>
    </source>
</reference>
<keyword evidence="7" id="KW-0547">Nucleotide-binding</keyword>
<evidence type="ECO:0000256" key="1">
    <source>
        <dbReference type="ARBA" id="ARBA00004202"/>
    </source>
</evidence>
<feature type="domain" description="ABC transporter" evidence="11">
    <location>
        <begin position="25"/>
        <end position="261"/>
    </location>
</feature>
<dbReference type="GO" id="GO:0016887">
    <property type="term" value="F:ATP hydrolysis activity"/>
    <property type="evidence" value="ECO:0007669"/>
    <property type="project" value="InterPro"/>
</dbReference>
<evidence type="ECO:0000256" key="5">
    <source>
        <dbReference type="ARBA" id="ARBA00022597"/>
    </source>
</evidence>
<dbReference type="FunFam" id="3.40.50.300:FF:000127">
    <property type="entry name" value="Ribose import ATP-binding protein RbsA"/>
    <property type="match status" value="1"/>
</dbReference>
<protein>
    <submittedName>
        <fullName evidence="12">Ribose transport system ATP-binding protein</fullName>
    </submittedName>
</protein>
<evidence type="ECO:0000256" key="8">
    <source>
        <dbReference type="ARBA" id="ARBA00022840"/>
    </source>
</evidence>
<dbReference type="InterPro" id="IPR003593">
    <property type="entry name" value="AAA+_ATPase"/>
</dbReference>
<dbReference type="CDD" id="cd03216">
    <property type="entry name" value="ABC_Carb_Monos_I"/>
    <property type="match status" value="1"/>
</dbReference>
<dbReference type="GO" id="GO:0005886">
    <property type="term" value="C:plasma membrane"/>
    <property type="evidence" value="ECO:0007669"/>
    <property type="project" value="UniProtKB-SubCell"/>
</dbReference>
<dbReference type="InterPro" id="IPR017871">
    <property type="entry name" value="ABC_transporter-like_CS"/>
</dbReference>
<proteinExistence type="predicted"/>
<keyword evidence="5" id="KW-0762">Sugar transport</keyword>
<dbReference type="Proteomes" id="UP000592820">
    <property type="component" value="Unassembled WGS sequence"/>
</dbReference>
<comment type="caution">
    <text evidence="12">The sequence shown here is derived from an EMBL/GenBank/DDBJ whole genome shotgun (WGS) entry which is preliminary data.</text>
</comment>
<evidence type="ECO:0000256" key="10">
    <source>
        <dbReference type="ARBA" id="ARBA00023136"/>
    </source>
</evidence>
<keyword evidence="8 12" id="KW-0067">ATP-binding</keyword>
<comment type="subcellular location">
    <subcellularLocation>
        <location evidence="1">Cell membrane</location>
        <topology evidence="1">Peripheral membrane protein</topology>
    </subcellularLocation>
</comment>
<evidence type="ECO:0000256" key="7">
    <source>
        <dbReference type="ARBA" id="ARBA00022741"/>
    </source>
</evidence>
<dbReference type="EMBL" id="JACHDE010000001">
    <property type="protein sequence ID" value="MBB5398779.1"/>
    <property type="molecule type" value="Genomic_DNA"/>
</dbReference>
<evidence type="ECO:0000256" key="4">
    <source>
        <dbReference type="ARBA" id="ARBA00022519"/>
    </source>
</evidence>
<evidence type="ECO:0000313" key="12">
    <source>
        <dbReference type="EMBL" id="MBB5398779.1"/>
    </source>
</evidence>
<dbReference type="Pfam" id="PF00005">
    <property type="entry name" value="ABC_tran"/>
    <property type="match status" value="2"/>
</dbReference>
<dbReference type="PANTHER" id="PTHR43790">
    <property type="entry name" value="CARBOHYDRATE TRANSPORT ATP-BINDING PROTEIN MG119-RELATED"/>
    <property type="match status" value="1"/>
</dbReference>
<dbReference type="RefSeq" id="WP_184225337.1">
    <property type="nucleotide sequence ID" value="NZ_JACHDE010000001.1"/>
</dbReference>
<keyword evidence="3" id="KW-1003">Cell membrane</keyword>
<organism evidence="12 13">
    <name type="scientific">Paraburkholderia youngii</name>
    <dbReference type="NCBI Taxonomy" id="2782701"/>
    <lineage>
        <taxon>Bacteria</taxon>
        <taxon>Pseudomonadati</taxon>
        <taxon>Pseudomonadota</taxon>
        <taxon>Betaproteobacteria</taxon>
        <taxon>Burkholderiales</taxon>
        <taxon>Burkholderiaceae</taxon>
        <taxon>Paraburkholderia</taxon>
    </lineage>
</organism>
<evidence type="ECO:0000256" key="9">
    <source>
        <dbReference type="ARBA" id="ARBA00022967"/>
    </source>
</evidence>
<dbReference type="PROSITE" id="PS00211">
    <property type="entry name" value="ABC_TRANSPORTER_1"/>
    <property type="match status" value="1"/>
</dbReference>
<keyword evidence="6" id="KW-0677">Repeat</keyword>
<dbReference type="InterPro" id="IPR003439">
    <property type="entry name" value="ABC_transporter-like_ATP-bd"/>
</dbReference>
<dbReference type="InterPro" id="IPR050107">
    <property type="entry name" value="ABC_carbohydrate_import_ATPase"/>
</dbReference>
<evidence type="ECO:0000259" key="11">
    <source>
        <dbReference type="PROSITE" id="PS50893"/>
    </source>
</evidence>
<feature type="domain" description="ABC transporter" evidence="11">
    <location>
        <begin position="281"/>
        <end position="519"/>
    </location>
</feature>
<evidence type="ECO:0000313" key="13">
    <source>
        <dbReference type="Proteomes" id="UP000592820"/>
    </source>
</evidence>
<keyword evidence="2" id="KW-0813">Transport</keyword>
<evidence type="ECO:0000256" key="2">
    <source>
        <dbReference type="ARBA" id="ARBA00022448"/>
    </source>
</evidence>
<evidence type="ECO:0000256" key="3">
    <source>
        <dbReference type="ARBA" id="ARBA00022475"/>
    </source>
</evidence>
<gene>
    <name evidence="12" type="ORF">HDG41_000815</name>
</gene>
<dbReference type="PROSITE" id="PS50893">
    <property type="entry name" value="ABC_TRANSPORTER_2"/>
    <property type="match status" value="2"/>
</dbReference>
<dbReference type="GO" id="GO:0005524">
    <property type="term" value="F:ATP binding"/>
    <property type="evidence" value="ECO:0007669"/>
    <property type="project" value="UniProtKB-KW"/>
</dbReference>
<name>A0A7W8L1T7_9BURK</name>
<keyword evidence="10" id="KW-0472">Membrane</keyword>
<dbReference type="InterPro" id="IPR027417">
    <property type="entry name" value="P-loop_NTPase"/>
</dbReference>
<keyword evidence="4" id="KW-0997">Cell inner membrane</keyword>
<keyword evidence="9" id="KW-1278">Translocase</keyword>
<dbReference type="AlphaFoldDB" id="A0A7W8L1T7"/>
<dbReference type="Gene3D" id="3.40.50.300">
    <property type="entry name" value="P-loop containing nucleotide triphosphate hydrolases"/>
    <property type="match status" value="2"/>
</dbReference>
<evidence type="ECO:0000256" key="6">
    <source>
        <dbReference type="ARBA" id="ARBA00022737"/>
    </source>
</evidence>